<evidence type="ECO:0000256" key="4">
    <source>
        <dbReference type="ARBA" id="ARBA00022989"/>
    </source>
</evidence>
<dbReference type="InterPro" id="IPR023353">
    <property type="entry name" value="LemA-like_dom_sf"/>
</dbReference>
<sequence length="229" mass="26405">MLTIRRAWDLIVATSTYWWLEAAAHAQQWPAPYARSHQEVGGGRIVGYIVIGILLFILIWIIATYNAFVRLKNYCREAWAGIDTELRRRYDLIPNLVEVVKGYAKHEREVLEAVIQARARAVANQGRPTSQAADENQLVQALERLLLLVENYPQLRANEQFLALQRELVNTEDRIQAARRFYNANVRELNTRIQVFPSNIIASLFGFTPEEFFDVAELHVRQAPEVKMS</sequence>
<protein>
    <submittedName>
        <fullName evidence="7">LemA protein</fullName>
    </submittedName>
</protein>
<dbReference type="Gene3D" id="1.20.1440.20">
    <property type="entry name" value="LemA-like domain"/>
    <property type="match status" value="1"/>
</dbReference>
<dbReference type="GO" id="GO:0016020">
    <property type="term" value="C:membrane"/>
    <property type="evidence" value="ECO:0007669"/>
    <property type="project" value="UniProtKB-SubCell"/>
</dbReference>
<dbReference type="PANTHER" id="PTHR34478">
    <property type="entry name" value="PROTEIN LEMA"/>
    <property type="match status" value="1"/>
</dbReference>
<gene>
    <name evidence="7" type="ORF">BRCON_1994</name>
</gene>
<dbReference type="Proteomes" id="UP000262583">
    <property type="component" value="Chromosome"/>
</dbReference>
<evidence type="ECO:0000256" key="5">
    <source>
        <dbReference type="ARBA" id="ARBA00023136"/>
    </source>
</evidence>
<organism evidence="7 8">
    <name type="scientific">Sumerlaea chitinivorans</name>
    <dbReference type="NCBI Taxonomy" id="2250252"/>
    <lineage>
        <taxon>Bacteria</taxon>
        <taxon>Candidatus Sumerlaeota</taxon>
        <taxon>Candidatus Sumerlaeia</taxon>
        <taxon>Candidatus Sumerlaeales</taxon>
        <taxon>Candidatus Sumerlaeaceae</taxon>
        <taxon>Candidatus Sumerlaea</taxon>
    </lineage>
</organism>
<keyword evidence="5 6" id="KW-0472">Membrane</keyword>
<accession>A0A2Z4Y6I3</accession>
<proteinExistence type="inferred from homology"/>
<evidence type="ECO:0000256" key="6">
    <source>
        <dbReference type="SAM" id="Phobius"/>
    </source>
</evidence>
<dbReference type="AlphaFoldDB" id="A0A2Z4Y6I3"/>
<dbReference type="InterPro" id="IPR007156">
    <property type="entry name" value="MamQ_LemA"/>
</dbReference>
<comment type="similarity">
    <text evidence="2">Belongs to the LemA family.</text>
</comment>
<dbReference type="EMBL" id="CP030759">
    <property type="protein sequence ID" value="AXA36771.1"/>
    <property type="molecule type" value="Genomic_DNA"/>
</dbReference>
<evidence type="ECO:0000256" key="1">
    <source>
        <dbReference type="ARBA" id="ARBA00004167"/>
    </source>
</evidence>
<dbReference type="SUPFAM" id="SSF140478">
    <property type="entry name" value="LemA-like"/>
    <property type="match status" value="1"/>
</dbReference>
<comment type="subcellular location">
    <subcellularLocation>
        <location evidence="1">Membrane</location>
        <topology evidence="1">Single-pass membrane protein</topology>
    </subcellularLocation>
</comment>
<evidence type="ECO:0000313" key="7">
    <source>
        <dbReference type="EMBL" id="AXA36771.1"/>
    </source>
</evidence>
<dbReference type="PANTHER" id="PTHR34478:SF1">
    <property type="entry name" value="PROTEIN LEMA"/>
    <property type="match status" value="1"/>
</dbReference>
<evidence type="ECO:0000256" key="3">
    <source>
        <dbReference type="ARBA" id="ARBA00022692"/>
    </source>
</evidence>
<evidence type="ECO:0000313" key="8">
    <source>
        <dbReference type="Proteomes" id="UP000262583"/>
    </source>
</evidence>
<name>A0A2Z4Y6I3_SUMC1</name>
<feature type="transmembrane region" description="Helical" evidence="6">
    <location>
        <begin position="45"/>
        <end position="68"/>
    </location>
</feature>
<keyword evidence="3 6" id="KW-0812">Transmembrane</keyword>
<keyword evidence="4 6" id="KW-1133">Transmembrane helix</keyword>
<reference evidence="7 8" key="1">
    <citation type="submission" date="2018-05" db="EMBL/GenBank/DDBJ databases">
        <title>A metagenomic window into the 2 km-deep terrestrial subsurface aquifer revealed taxonomically and functionally diverse microbial community comprising novel uncultured bacterial lineages.</title>
        <authorList>
            <person name="Kadnikov V.V."/>
            <person name="Mardanov A.V."/>
            <person name="Beletsky A.V."/>
            <person name="Banks D."/>
            <person name="Pimenov N.V."/>
            <person name="Frank Y.A."/>
            <person name="Karnachuk O.V."/>
            <person name="Ravin N.V."/>
        </authorList>
    </citation>
    <scope>NUCLEOTIDE SEQUENCE [LARGE SCALE GENOMIC DNA]</scope>
    <source>
        <strain evidence="7">BY</strain>
    </source>
</reference>
<dbReference type="Pfam" id="PF04011">
    <property type="entry name" value="LemA"/>
    <property type="match status" value="1"/>
</dbReference>
<dbReference type="KEGG" id="schv:BRCON_1994"/>
<evidence type="ECO:0000256" key="2">
    <source>
        <dbReference type="ARBA" id="ARBA00008854"/>
    </source>
</evidence>